<organism evidence="2 3">
    <name type="scientific">Tetraparma gracilis</name>
    <dbReference type="NCBI Taxonomy" id="2962635"/>
    <lineage>
        <taxon>Eukaryota</taxon>
        <taxon>Sar</taxon>
        <taxon>Stramenopiles</taxon>
        <taxon>Ochrophyta</taxon>
        <taxon>Bolidophyceae</taxon>
        <taxon>Parmales</taxon>
        <taxon>Triparmaceae</taxon>
        <taxon>Tetraparma</taxon>
    </lineage>
</organism>
<evidence type="ECO:0000313" key="3">
    <source>
        <dbReference type="Proteomes" id="UP001165060"/>
    </source>
</evidence>
<reference evidence="2 3" key="1">
    <citation type="journal article" date="2023" name="Commun. Biol.">
        <title>Genome analysis of Parmales, the sister group of diatoms, reveals the evolutionary specialization of diatoms from phago-mixotrophs to photoautotrophs.</title>
        <authorList>
            <person name="Ban H."/>
            <person name="Sato S."/>
            <person name="Yoshikawa S."/>
            <person name="Yamada K."/>
            <person name="Nakamura Y."/>
            <person name="Ichinomiya M."/>
            <person name="Sato N."/>
            <person name="Blanc-Mathieu R."/>
            <person name="Endo H."/>
            <person name="Kuwata A."/>
            <person name="Ogata H."/>
        </authorList>
    </citation>
    <scope>NUCLEOTIDE SEQUENCE [LARGE SCALE GENOMIC DNA]</scope>
</reference>
<comment type="caution">
    <text evidence="2">The sequence shown here is derived from an EMBL/GenBank/DDBJ whole genome shotgun (WGS) entry which is preliminary data.</text>
</comment>
<evidence type="ECO:0000256" key="1">
    <source>
        <dbReference type="SAM" id="MobiDB-lite"/>
    </source>
</evidence>
<evidence type="ECO:0008006" key="4">
    <source>
        <dbReference type="Google" id="ProtNLM"/>
    </source>
</evidence>
<feature type="region of interest" description="Disordered" evidence="1">
    <location>
        <begin position="84"/>
        <end position="111"/>
    </location>
</feature>
<dbReference type="EMBL" id="BRYB01006472">
    <property type="protein sequence ID" value="GMI58501.1"/>
    <property type="molecule type" value="Genomic_DNA"/>
</dbReference>
<accession>A0ABQ6NFK5</accession>
<feature type="region of interest" description="Disordered" evidence="1">
    <location>
        <begin position="124"/>
        <end position="163"/>
    </location>
</feature>
<sequence length="163" mass="18180">MDVLSADGHPAAIFVSANRARSSSIDSLDDETIANLFPPSMRELAELAAVDEVNDMLAHLEALEYFEGGPDADPLFLRHPRRFECRRREPPSKPRDARGLPPPPYREGTLRPLEEEDVIVFHRTRATETHSPRAPRWGKAAPRGRPAKQNGRGGLLPGHRSNH</sequence>
<feature type="compositionally biased region" description="Basic and acidic residues" evidence="1">
    <location>
        <begin position="84"/>
        <end position="98"/>
    </location>
</feature>
<evidence type="ECO:0000313" key="2">
    <source>
        <dbReference type="EMBL" id="GMI58501.1"/>
    </source>
</evidence>
<proteinExistence type="predicted"/>
<name>A0ABQ6NFK5_9STRA</name>
<keyword evidence="3" id="KW-1185">Reference proteome</keyword>
<gene>
    <name evidence="2" type="ORF">TeGR_g10473</name>
</gene>
<protein>
    <recommendedName>
        <fullName evidence="4">CUE domain-containing protein</fullName>
    </recommendedName>
</protein>
<dbReference type="Proteomes" id="UP001165060">
    <property type="component" value="Unassembled WGS sequence"/>
</dbReference>